<reference evidence="3 4" key="1">
    <citation type="submission" date="2021-06" db="EMBL/GenBank/DDBJ databases">
        <title>Caerostris extrusa draft genome.</title>
        <authorList>
            <person name="Kono N."/>
            <person name="Arakawa K."/>
        </authorList>
    </citation>
    <scope>NUCLEOTIDE SEQUENCE [LARGE SCALE GENOMIC DNA]</scope>
</reference>
<comment type="caution">
    <text evidence="3">The sequence shown here is derived from an EMBL/GenBank/DDBJ whole genome shotgun (WGS) entry which is preliminary data.</text>
</comment>
<protein>
    <submittedName>
        <fullName evidence="3">Uncharacterized protein</fullName>
    </submittedName>
</protein>
<dbReference type="AlphaFoldDB" id="A0AAV4Q9R0"/>
<name>A0AAV4Q9R0_CAEEX</name>
<evidence type="ECO:0000313" key="4">
    <source>
        <dbReference type="Proteomes" id="UP001054945"/>
    </source>
</evidence>
<organism evidence="3 4">
    <name type="scientific">Caerostris extrusa</name>
    <name type="common">Bark spider</name>
    <name type="synonym">Caerostris bankana</name>
    <dbReference type="NCBI Taxonomy" id="172846"/>
    <lineage>
        <taxon>Eukaryota</taxon>
        <taxon>Metazoa</taxon>
        <taxon>Ecdysozoa</taxon>
        <taxon>Arthropoda</taxon>
        <taxon>Chelicerata</taxon>
        <taxon>Arachnida</taxon>
        <taxon>Araneae</taxon>
        <taxon>Araneomorphae</taxon>
        <taxon>Entelegynae</taxon>
        <taxon>Araneoidea</taxon>
        <taxon>Araneidae</taxon>
        <taxon>Caerostris</taxon>
    </lineage>
</organism>
<dbReference type="EMBL" id="BPLR01005936">
    <property type="protein sequence ID" value="GIY06195.1"/>
    <property type="molecule type" value="Genomic_DNA"/>
</dbReference>
<keyword evidence="4" id="KW-1185">Reference proteome</keyword>
<keyword evidence="2" id="KW-0812">Transmembrane</keyword>
<feature type="transmembrane region" description="Helical" evidence="2">
    <location>
        <begin position="61"/>
        <end position="79"/>
    </location>
</feature>
<sequence length="138" mass="15367">MDITEATNHADPGSSPARPMHSTLARRNSQGAAWTLQVANESCNKTQDSFSRNGGLHKGMYFFRVSIQVLLSLAFAYFFNQGIHLILKNSERQRIEPPSAPTHTAFAAPVPVMGHVALKKSLYYPSIFLIVFFPLNLF</sequence>
<proteinExistence type="predicted"/>
<keyword evidence="2" id="KW-1133">Transmembrane helix</keyword>
<evidence type="ECO:0000256" key="2">
    <source>
        <dbReference type="SAM" id="Phobius"/>
    </source>
</evidence>
<evidence type="ECO:0000256" key="1">
    <source>
        <dbReference type="SAM" id="MobiDB-lite"/>
    </source>
</evidence>
<gene>
    <name evidence="3" type="ORF">CEXT_29271</name>
</gene>
<feature type="region of interest" description="Disordered" evidence="1">
    <location>
        <begin position="1"/>
        <end position="23"/>
    </location>
</feature>
<evidence type="ECO:0000313" key="3">
    <source>
        <dbReference type="EMBL" id="GIY06195.1"/>
    </source>
</evidence>
<dbReference type="Proteomes" id="UP001054945">
    <property type="component" value="Unassembled WGS sequence"/>
</dbReference>
<accession>A0AAV4Q9R0</accession>
<keyword evidence="2" id="KW-0472">Membrane</keyword>